<dbReference type="GO" id="GO:0009029">
    <property type="term" value="F:lipid-A 4'-kinase activity"/>
    <property type="evidence" value="ECO:0007669"/>
    <property type="project" value="UniProtKB-EC"/>
</dbReference>
<dbReference type="Proteomes" id="UP001185659">
    <property type="component" value="Unassembled WGS sequence"/>
</dbReference>
<proteinExistence type="inferred from homology"/>
<evidence type="ECO:0000256" key="7">
    <source>
        <dbReference type="ARBA" id="ARBA00022679"/>
    </source>
</evidence>
<name>A0ABU4ANR1_9HYPH</name>
<evidence type="ECO:0000256" key="1">
    <source>
        <dbReference type="ARBA" id="ARBA00002274"/>
    </source>
</evidence>
<comment type="catalytic activity">
    <reaction evidence="13">
        <text>a lipid A disaccharide + ATP = a lipid IVA + ADP + H(+)</text>
        <dbReference type="Rhea" id="RHEA:67840"/>
        <dbReference type="ChEBI" id="CHEBI:15378"/>
        <dbReference type="ChEBI" id="CHEBI:30616"/>
        <dbReference type="ChEBI" id="CHEBI:176343"/>
        <dbReference type="ChEBI" id="CHEBI:176425"/>
        <dbReference type="ChEBI" id="CHEBI:456216"/>
        <dbReference type="EC" id="2.7.1.130"/>
    </reaction>
</comment>
<gene>
    <name evidence="13 14" type="primary">lpxK</name>
    <name evidence="14" type="ORF">R2G56_16400</name>
</gene>
<dbReference type="HAMAP" id="MF_00409">
    <property type="entry name" value="LpxK"/>
    <property type="match status" value="1"/>
</dbReference>
<organism evidence="14 15">
    <name type="scientific">Nitratireductor aquimarinus</name>
    <dbReference type="NCBI Taxonomy" id="889300"/>
    <lineage>
        <taxon>Bacteria</taxon>
        <taxon>Pseudomonadati</taxon>
        <taxon>Pseudomonadota</taxon>
        <taxon>Alphaproteobacteria</taxon>
        <taxon>Hyphomicrobiales</taxon>
        <taxon>Phyllobacteriaceae</taxon>
        <taxon>Nitratireductor</taxon>
    </lineage>
</organism>
<dbReference type="NCBIfam" id="TIGR00682">
    <property type="entry name" value="lpxK"/>
    <property type="match status" value="1"/>
</dbReference>
<evidence type="ECO:0000256" key="9">
    <source>
        <dbReference type="ARBA" id="ARBA00022777"/>
    </source>
</evidence>
<comment type="function">
    <text evidence="1 13">Transfers the gamma-phosphate of ATP to the 4'-position of a tetraacyldisaccharide 1-phosphate intermediate (termed DS-1-P) to form tetraacyldisaccharide 1,4'-bis-phosphate (lipid IVA).</text>
</comment>
<protein>
    <recommendedName>
        <fullName evidence="4 13">Tetraacyldisaccharide 4'-kinase</fullName>
        <ecNumber evidence="3 13">2.7.1.130</ecNumber>
    </recommendedName>
    <alternativeName>
        <fullName evidence="12 13">Lipid A 4'-kinase</fullName>
    </alternativeName>
</protein>
<dbReference type="EMBL" id="JAWLIP010000007">
    <property type="protein sequence ID" value="MDV6227878.1"/>
    <property type="molecule type" value="Genomic_DNA"/>
</dbReference>
<comment type="caution">
    <text evidence="14">The sequence shown here is derived from an EMBL/GenBank/DDBJ whole genome shotgun (WGS) entry which is preliminary data.</text>
</comment>
<sequence length="345" mass="37217">MEARRSSEAPPFWWEPADWRAWSLAPFSALYGFVAGYRMASAKRAKVDVPVLCVGNFTVGGEGKTPVSIALAKQARKLGRKPGFLSRGHGGSMTTAHLVDAEKDLSRHVGDEPLLLARHAPTMVAPDRLTGARELVGIGCDFIIMDDGFQSARIHMDYAVMVVDARRGLGNGHVIPGGPLRARLIDQLRFADAVLTMGEGTAADHVVRQTSRAGRPVFQARLKPRGMRAIKGGQFLAFAGIGNPKKFFDSVAEAGGAVVEGKSFPDHHPYDDDDARDLIAAAGRDGLQLITTEKDLVRLRGGSGALGELAEASRVLQVEAAFEAADMPVTIIENTIENWRERSLK</sequence>
<keyword evidence="5 13" id="KW-0444">Lipid biosynthesis</keyword>
<evidence type="ECO:0000256" key="3">
    <source>
        <dbReference type="ARBA" id="ARBA00012071"/>
    </source>
</evidence>
<dbReference type="SUPFAM" id="SSF52540">
    <property type="entry name" value="P-loop containing nucleoside triphosphate hydrolases"/>
    <property type="match status" value="1"/>
</dbReference>
<evidence type="ECO:0000256" key="10">
    <source>
        <dbReference type="ARBA" id="ARBA00022840"/>
    </source>
</evidence>
<evidence type="ECO:0000256" key="5">
    <source>
        <dbReference type="ARBA" id="ARBA00022516"/>
    </source>
</evidence>
<feature type="binding site" evidence="13">
    <location>
        <begin position="58"/>
        <end position="65"/>
    </location>
    <ligand>
        <name>ATP</name>
        <dbReference type="ChEBI" id="CHEBI:30616"/>
    </ligand>
</feature>
<evidence type="ECO:0000313" key="14">
    <source>
        <dbReference type="EMBL" id="MDV6227878.1"/>
    </source>
</evidence>
<keyword evidence="7 13" id="KW-0808">Transferase</keyword>
<evidence type="ECO:0000256" key="12">
    <source>
        <dbReference type="ARBA" id="ARBA00029757"/>
    </source>
</evidence>
<dbReference type="PANTHER" id="PTHR42724">
    <property type="entry name" value="TETRAACYLDISACCHARIDE 4'-KINASE"/>
    <property type="match status" value="1"/>
</dbReference>
<evidence type="ECO:0000256" key="2">
    <source>
        <dbReference type="ARBA" id="ARBA00004870"/>
    </source>
</evidence>
<evidence type="ECO:0000256" key="11">
    <source>
        <dbReference type="ARBA" id="ARBA00023098"/>
    </source>
</evidence>
<keyword evidence="6 13" id="KW-0441">Lipid A biosynthesis</keyword>
<evidence type="ECO:0000256" key="8">
    <source>
        <dbReference type="ARBA" id="ARBA00022741"/>
    </source>
</evidence>
<keyword evidence="9 13" id="KW-0418">Kinase</keyword>
<evidence type="ECO:0000256" key="6">
    <source>
        <dbReference type="ARBA" id="ARBA00022556"/>
    </source>
</evidence>
<reference evidence="14 15" key="1">
    <citation type="submission" date="2023-10" db="EMBL/GenBank/DDBJ databases">
        <authorList>
            <person name="Venkata Ramana C."/>
            <person name="Sasikala C."/>
            <person name="Dhurka M."/>
        </authorList>
    </citation>
    <scope>NUCLEOTIDE SEQUENCE [LARGE SCALE GENOMIC DNA]</scope>
    <source>
        <strain evidence="14 15">KCTC 32151</strain>
    </source>
</reference>
<dbReference type="RefSeq" id="WP_113154339.1">
    <property type="nucleotide sequence ID" value="NZ_JAWLIP010000007.1"/>
</dbReference>
<dbReference type="InterPro" id="IPR003758">
    <property type="entry name" value="LpxK"/>
</dbReference>
<evidence type="ECO:0000256" key="4">
    <source>
        <dbReference type="ARBA" id="ARBA00016436"/>
    </source>
</evidence>
<dbReference type="Pfam" id="PF02606">
    <property type="entry name" value="LpxK"/>
    <property type="match status" value="1"/>
</dbReference>
<dbReference type="EC" id="2.7.1.130" evidence="3 13"/>
<keyword evidence="11 13" id="KW-0443">Lipid metabolism</keyword>
<evidence type="ECO:0000313" key="15">
    <source>
        <dbReference type="Proteomes" id="UP001185659"/>
    </source>
</evidence>
<comment type="pathway">
    <text evidence="2 13">Glycolipid biosynthesis; lipid IV(A) biosynthesis; lipid IV(A) from (3R)-3-hydroxytetradecanoyl-[acyl-carrier-protein] and UDP-N-acetyl-alpha-D-glucosamine: step 6/6.</text>
</comment>
<keyword evidence="15" id="KW-1185">Reference proteome</keyword>
<comment type="similarity">
    <text evidence="13">Belongs to the LpxK family.</text>
</comment>
<evidence type="ECO:0000256" key="13">
    <source>
        <dbReference type="HAMAP-Rule" id="MF_00409"/>
    </source>
</evidence>
<dbReference type="InterPro" id="IPR027417">
    <property type="entry name" value="P-loop_NTPase"/>
</dbReference>
<dbReference type="PANTHER" id="PTHR42724:SF1">
    <property type="entry name" value="TETRAACYLDISACCHARIDE 4'-KINASE, MITOCHONDRIAL-RELATED"/>
    <property type="match status" value="1"/>
</dbReference>
<accession>A0ABU4ANR1</accession>
<keyword evidence="8 13" id="KW-0547">Nucleotide-binding</keyword>
<keyword evidence="10 13" id="KW-0067">ATP-binding</keyword>